<dbReference type="EMBL" id="FOLG01000006">
    <property type="protein sequence ID" value="SFC59567.1"/>
    <property type="molecule type" value="Genomic_DNA"/>
</dbReference>
<reference evidence="1 2" key="1">
    <citation type="submission" date="2016-10" db="EMBL/GenBank/DDBJ databases">
        <authorList>
            <person name="de Groot N.N."/>
        </authorList>
    </citation>
    <scope>NUCLEOTIDE SEQUENCE [LARGE SCALE GENOMIC DNA]</scope>
    <source>
        <strain evidence="1 2">DSM 19548</strain>
    </source>
</reference>
<protein>
    <submittedName>
        <fullName evidence="1">Uncharacterized protein</fullName>
    </submittedName>
</protein>
<organism evidence="1 2">
    <name type="scientific">Tropicimonas isoalkanivorans</name>
    <dbReference type="NCBI Taxonomy" id="441112"/>
    <lineage>
        <taxon>Bacteria</taxon>
        <taxon>Pseudomonadati</taxon>
        <taxon>Pseudomonadota</taxon>
        <taxon>Alphaproteobacteria</taxon>
        <taxon>Rhodobacterales</taxon>
        <taxon>Roseobacteraceae</taxon>
        <taxon>Tropicimonas</taxon>
    </lineage>
</organism>
<dbReference type="Proteomes" id="UP000198728">
    <property type="component" value="Unassembled WGS sequence"/>
</dbReference>
<accession>A0A1I1KFG1</accession>
<evidence type="ECO:0000313" key="1">
    <source>
        <dbReference type="EMBL" id="SFC59567.1"/>
    </source>
</evidence>
<name>A0A1I1KFG1_9RHOB</name>
<proteinExistence type="predicted"/>
<gene>
    <name evidence="1" type="ORF">SAMN04488094_106194</name>
</gene>
<dbReference type="AlphaFoldDB" id="A0A1I1KFG1"/>
<keyword evidence="2" id="KW-1185">Reference proteome</keyword>
<sequence>MCLEILSVQDDYTDVRPRLPKGGPDGGRDLQGFHKESLLFGAVGFVNDATDLGQHRDQIKAKFKEGLENALKEKKDGTPQPKAFVFFTNVGLTPGIISDLQKLTYAKGIDFCDIFDRESMRIVLDSNRGYAIRFRYLDLPLNDAEQKDFFGAWADEINSAIGSGLKGIDQTTKRIQFLLESQMLLNSLGTIVKLDASIWEVCKGEFFFQTMLSLRVHSEGFVGVTFGGGTEEITETLDEWKSREGGLTRNGQYSFGFSWLLPETSMYQCYIDGAEKLEHPKNAKEDERLEYIRTSRSSGILEVGKSHFYFRTLSEPFLYRFQPTCKMIELDGCMILFECTAEIAEHIDQITIVRGGYELLKLSKADFRPVKGSYDRLKVPIEGKQEVVPREMV</sequence>
<evidence type="ECO:0000313" key="2">
    <source>
        <dbReference type="Proteomes" id="UP000198728"/>
    </source>
</evidence>